<proteinExistence type="predicted"/>
<evidence type="ECO:0000313" key="1">
    <source>
        <dbReference type="EMBL" id="PAV07690.1"/>
    </source>
</evidence>
<dbReference type="EMBL" id="LMVN01000010">
    <property type="protein sequence ID" value="PAV07690.1"/>
    <property type="molecule type" value="Genomic_DNA"/>
</dbReference>
<evidence type="ECO:0000313" key="2">
    <source>
        <dbReference type="EMBL" id="PWL08240.1"/>
    </source>
</evidence>
<dbReference type="Proteomes" id="UP000217528">
    <property type="component" value="Unassembled WGS sequence"/>
</dbReference>
<evidence type="ECO:0000313" key="4">
    <source>
        <dbReference type="Proteomes" id="UP000246004"/>
    </source>
</evidence>
<reference evidence="1 3" key="2">
    <citation type="journal article" date="2017" name="BMC Genomics">
        <title>Genomic analysis of methanogenic archaea reveals a shift towards energy conservation.</title>
        <authorList>
            <person name="Gilmore S.P."/>
            <person name="Henske J.K."/>
            <person name="Sexton J.A."/>
            <person name="Solomon K.V."/>
            <person name="Seppala S."/>
            <person name="Yoo J.I."/>
            <person name="Huyett L.M."/>
            <person name="Pressman A."/>
            <person name="Cogan J.Z."/>
            <person name="Kivenson V."/>
            <person name="Peng X."/>
            <person name="Tan Y."/>
            <person name="Valentine D.L."/>
            <person name="O'Malley M.A."/>
        </authorList>
    </citation>
    <scope>NUCLEOTIDE SEQUENCE [LARGE SCALE GENOMIC DNA]</scope>
    <source>
        <strain evidence="1 3">1R-7</strain>
    </source>
</reference>
<dbReference type="OrthoDB" id="71580at2157"/>
<dbReference type="InterPro" id="IPR006626">
    <property type="entry name" value="PbH1"/>
</dbReference>
<dbReference type="InterPro" id="IPR013783">
    <property type="entry name" value="Ig-like_fold"/>
</dbReference>
<evidence type="ECO:0008006" key="5">
    <source>
        <dbReference type="Google" id="ProtNLM"/>
    </source>
</evidence>
<name>A0A2A2HEE4_9EURY</name>
<organism evidence="1 3">
    <name type="scientific">Methanosphaera cuniculi</name>
    <dbReference type="NCBI Taxonomy" id="1077256"/>
    <lineage>
        <taxon>Archaea</taxon>
        <taxon>Methanobacteriati</taxon>
        <taxon>Methanobacteriota</taxon>
        <taxon>Methanomada group</taxon>
        <taxon>Methanobacteria</taxon>
        <taxon>Methanobacteriales</taxon>
        <taxon>Methanobacteriaceae</taxon>
        <taxon>Methanosphaera</taxon>
    </lineage>
</organism>
<dbReference type="Proteomes" id="UP000246004">
    <property type="component" value="Unassembled WGS sequence"/>
</dbReference>
<keyword evidence="3" id="KW-1185">Reference proteome</keyword>
<dbReference type="SMART" id="SM00710">
    <property type="entry name" value="PbH1"/>
    <property type="match status" value="9"/>
</dbReference>
<protein>
    <recommendedName>
        <fullName evidence="5">Bacterial Ig-like domain-containing protein</fullName>
    </recommendedName>
</protein>
<gene>
    <name evidence="1" type="ORF">ASJ82_00760</name>
    <name evidence="2" type="ORF">MSCUN_08610</name>
</gene>
<accession>A0A2A2HEE4</accession>
<dbReference type="EMBL" id="LWMS01000021">
    <property type="protein sequence ID" value="PWL08240.1"/>
    <property type="molecule type" value="Genomic_DNA"/>
</dbReference>
<reference evidence="2 4" key="1">
    <citation type="submission" date="2016-04" db="EMBL/GenBank/DDBJ databases">
        <title>Genome sequence of Methanosphaera cuniculi DSM 4103.</title>
        <authorList>
            <person name="Poehlein A."/>
            <person name="Seedorf H."/>
            <person name="Daniel R."/>
        </authorList>
    </citation>
    <scope>NUCLEOTIDE SEQUENCE [LARGE SCALE GENOMIC DNA]</scope>
    <source>
        <strain evidence="2 4">DSM 4103</strain>
    </source>
</reference>
<dbReference type="RefSeq" id="WP_095608389.1">
    <property type="nucleotide sequence ID" value="NZ_LMVN01000010.1"/>
</dbReference>
<evidence type="ECO:0000313" key="3">
    <source>
        <dbReference type="Proteomes" id="UP000217528"/>
    </source>
</evidence>
<comment type="caution">
    <text evidence="1">The sequence shown here is derived from an EMBL/GenBank/DDBJ whole genome shotgun (WGS) entry which is preliminary data.</text>
</comment>
<dbReference type="Gene3D" id="2.60.40.10">
    <property type="entry name" value="Immunoglobulins"/>
    <property type="match status" value="2"/>
</dbReference>
<sequence>MKNIANGNTIKCTINNITANKVYAIELVNSNDTEITSRSSSTNYWLFGNYTMLLATYNANNTEIKYISPIFIANKTDVDINDDSDIIKPTSSLIYLTNSVNTTISGISMMKNNMNGYPNCHIGSYLIANNSNNTYIGKGSASSNPTINITNIPIKYINSNGLTINNTTIYSNDLYMINLTNSSNNVITNNYLLNTQRLNGGENSIYKSNTNNNTLFNNTPTVTILTNENYNTLFTNGVLTSKIDIITLGSNIYNKNMTFTEKIELYNPNNYTIYNGTLTFKDNATNSNVESLILNSTDDRTTLININNSDVKLSYLNIYHKNNKNIARTIVYDSNVTDYNQGGGIINCNITLLGPEIKTDNNMASLIAVYVLNARNPYMQYSNVNVEYLTSDKQGNISAVVSENSNGMGISYNNITLKADNNAVAVNGFINNAYQNKINITSNNKATAYNIENFNTATFQICDNITITANNSAVGVNVNNSHVANSYSYSSIQTSKIILNTKNGIVIQINNSTDTRINSNNLVLNATNGIVISLNNTLTTIRTNNITATGNNVTLMNIKNLPNATSTRTVGSNSITLETNSTEIPIILDNVTNMNVTSNDIVSSTATPVIMIKNSNNNEISYNTLSSKTTHGNGAIKEENSTNITIVKNIADIILTNDNYDQFFTNGILNNNYDSLLLGSDIYNKNMTFNSSVIIINPYNHTIYNGTLTFTENASNSKVTGIILNNTRNENTLIINSDKTNITNSTIYHNYNDGKTIIVTTSNVNLVNNTITTNGNNMQVLYFANTTNTTNTALNSNNITTNGDKNTIITIFNGARITIQNNNITSIGNDVLVLNISNCTGNSFNNQRSISGNTINVNFTGSLLAPTIMVVENSTRTYIQSNNILINGLTRVNPAIKAVNSTGGINYNYILSLDSYGDFLVNGTESPGMTVNNYPSKNYPFSVKININDTLTLVNGTNSIIKINVTDLVNRPVNEGTIRFEVREENFDVTVPVINGVATINYKPTKLSMNTAVITYHDSYDNYGQNSVFSVLNVVKLNTTVIVDPIDTFAGNNITFTAHVYDQNGEKVNTGKLVFKVNGVTLKDDNGNPLYVYVKDGIAQITYKLASTWTAKNYTINVVYGECKSFMSSRSNSTLKLTNRVANVSVLTSGVLKGGNQVTLTAMVSEKDQLVNGGKVIFKMNGVTLKDSNGNPLYANVENGIAKLNYTIPVGMSAKDYTLTAVYSNKFYDRAEVNSTVKILKTNTHIELNPQTYTKGTQTSIYARVLDENNNLISKTTSVCIKVNGKTMIHTTSINGIINATIDTSKFNNQLYNLTIISGENNGFGMSTTTTVLMKA</sequence>